<evidence type="ECO:0000313" key="2">
    <source>
        <dbReference type="EMBL" id="OOM61572.1"/>
    </source>
</evidence>
<reference evidence="2 3" key="1">
    <citation type="submission" date="2016-05" db="EMBL/GenBank/DDBJ databases">
        <title>Microbial solvent formation.</title>
        <authorList>
            <person name="Poehlein A."/>
            <person name="Montoya Solano J.D."/>
            <person name="Flitsch S."/>
            <person name="Krabben P."/>
            <person name="Duerre P."/>
            <person name="Daniel R."/>
        </authorList>
    </citation>
    <scope>NUCLEOTIDE SEQUENCE [LARGE SCALE GENOMIC DNA]</scope>
    <source>
        <strain evidence="2 3">DSM 53</strain>
    </source>
</reference>
<keyword evidence="1" id="KW-1133">Transmembrane helix</keyword>
<proteinExistence type="predicted"/>
<keyword evidence="1" id="KW-0472">Membrane</keyword>
<dbReference type="AlphaFoldDB" id="A0A1S8S8C6"/>
<feature type="transmembrane region" description="Helical" evidence="1">
    <location>
        <begin position="362"/>
        <end position="382"/>
    </location>
</feature>
<evidence type="ECO:0000256" key="1">
    <source>
        <dbReference type="SAM" id="Phobius"/>
    </source>
</evidence>
<dbReference type="Proteomes" id="UP000190973">
    <property type="component" value="Unassembled WGS sequence"/>
</dbReference>
<sequence>MIYIIVLWFLIISLIFILIKQLNIKKNTIICIFISVLIVLFVLNINQCIIAAIDGCKLWYNSILPTTFPFVVICNLLIYYDGINLYSKFLGPLICKPLGLSRNCSFPIVASILCGYPLGAKYCVDLYKMEYIDRNEYERLLNIASNVGPLFLIGSVAGTLLGNVSLGYILLLGSNLSIIIMGFLTKKKRNLNNISSLPCPKNESMNFGNAVKNAVQNGINTTLSIGGFIIIFSVVISLVKNNPYIHIAFRQLDNILKLPSQTLYSIFLGSIEMTNGCSIISPLEISIPLKLGIISFLTSFSGLAVIAQVSSFVSDTKINYSRYIFLKVIQGIVSFIITYGLCKVFPTSIYTSNLQTSHSSSLLVYIYPALTILLLTLLLSIFNRTLKLFFHAA</sequence>
<feature type="transmembrane region" description="Helical" evidence="1">
    <location>
        <begin position="291"/>
        <end position="312"/>
    </location>
</feature>
<protein>
    <submittedName>
        <fullName evidence="2">Sporulation integral membrane protein YlbJ</fullName>
    </submittedName>
</protein>
<comment type="caution">
    <text evidence="2">The sequence shown here is derived from an EMBL/GenBank/DDBJ whole genome shotgun (WGS) entry which is preliminary data.</text>
</comment>
<feature type="transmembrane region" description="Helical" evidence="1">
    <location>
        <begin position="166"/>
        <end position="184"/>
    </location>
</feature>
<organism evidence="2 3">
    <name type="scientific">Clostridium beijerinckii</name>
    <name type="common">Clostridium MP</name>
    <dbReference type="NCBI Taxonomy" id="1520"/>
    <lineage>
        <taxon>Bacteria</taxon>
        <taxon>Bacillati</taxon>
        <taxon>Bacillota</taxon>
        <taxon>Clostridia</taxon>
        <taxon>Eubacteriales</taxon>
        <taxon>Clostridiaceae</taxon>
        <taxon>Clostridium</taxon>
    </lineage>
</organism>
<dbReference type="RefSeq" id="WP_077838836.1">
    <property type="nucleotide sequence ID" value="NZ_JABSWW010000001.1"/>
</dbReference>
<feature type="transmembrane region" description="Helical" evidence="1">
    <location>
        <begin position="6"/>
        <end position="22"/>
    </location>
</feature>
<feature type="transmembrane region" description="Helical" evidence="1">
    <location>
        <begin position="219"/>
        <end position="239"/>
    </location>
</feature>
<feature type="transmembrane region" description="Helical" evidence="1">
    <location>
        <begin position="140"/>
        <end position="160"/>
    </location>
</feature>
<feature type="transmembrane region" description="Helical" evidence="1">
    <location>
        <begin position="59"/>
        <end position="80"/>
    </location>
</feature>
<name>A0A1S8S8C6_CLOBE</name>
<dbReference type="EMBL" id="LZZI01000034">
    <property type="protein sequence ID" value="OOM61572.1"/>
    <property type="molecule type" value="Genomic_DNA"/>
</dbReference>
<feature type="transmembrane region" description="Helical" evidence="1">
    <location>
        <begin position="29"/>
        <end position="53"/>
    </location>
</feature>
<evidence type="ECO:0000313" key="3">
    <source>
        <dbReference type="Proteomes" id="UP000190973"/>
    </source>
</evidence>
<dbReference type="InterPro" id="IPR014226">
    <property type="entry name" value="Spore_IM_YlbJ"/>
</dbReference>
<dbReference type="NCBIfam" id="TIGR02871">
    <property type="entry name" value="spore_ylbJ"/>
    <property type="match status" value="1"/>
</dbReference>
<gene>
    <name evidence="2" type="primary">ylbJ</name>
    <name evidence="2" type="ORF">CLBCK_22430</name>
</gene>
<feature type="transmembrane region" description="Helical" evidence="1">
    <location>
        <begin position="324"/>
        <end position="342"/>
    </location>
</feature>
<keyword evidence="1" id="KW-0812">Transmembrane</keyword>
<accession>A0A1S8S8C6</accession>